<sequence length="54" mass="5881">MKNRKKIAILSVMAITLMPILSGCATVSEDENQYANARAVTEPVSPTIPDRGMF</sequence>
<name>A0ABX0JQH9_9PROT</name>
<feature type="chain" id="PRO_5045499950" evidence="1">
    <location>
        <begin position="26"/>
        <end position="54"/>
    </location>
</feature>
<dbReference type="EMBL" id="WOTB01000019">
    <property type="protein sequence ID" value="NHN85718.1"/>
    <property type="molecule type" value="Genomic_DNA"/>
</dbReference>
<reference evidence="2 3" key="1">
    <citation type="journal article" date="2020" name="Int. J. Syst. Evol. Microbiol.">
        <title>Novel acetic acid bacteria from cider fermentations: Acetobacter conturbans sp. nov. and Acetobacter fallax sp. nov.</title>
        <authorList>
            <person name="Sombolestani A.S."/>
            <person name="Cleenwerck I."/>
            <person name="Cnockaert M."/>
            <person name="Borremans W."/>
            <person name="Wieme A.D."/>
            <person name="De Vuyst L."/>
            <person name="Vandamme P."/>
        </authorList>
    </citation>
    <scope>NUCLEOTIDE SEQUENCE [LARGE SCALE GENOMIC DNA]</scope>
    <source>
        <strain evidence="2 3">LMG 30640</strain>
    </source>
</reference>
<evidence type="ECO:0000256" key="1">
    <source>
        <dbReference type="SAM" id="SignalP"/>
    </source>
</evidence>
<evidence type="ECO:0000313" key="2">
    <source>
        <dbReference type="EMBL" id="NHN85718.1"/>
    </source>
</evidence>
<dbReference type="Proteomes" id="UP000635278">
    <property type="component" value="Unassembled WGS sequence"/>
</dbReference>
<dbReference type="RefSeq" id="WP_173584105.1">
    <property type="nucleotide sequence ID" value="NZ_WOTB01000019.1"/>
</dbReference>
<protein>
    <submittedName>
        <fullName evidence="2">Uncharacterized protein</fullName>
    </submittedName>
</protein>
<proteinExistence type="predicted"/>
<evidence type="ECO:0000313" key="3">
    <source>
        <dbReference type="Proteomes" id="UP000635278"/>
    </source>
</evidence>
<organism evidence="2 3">
    <name type="scientific">Acetobacter musti</name>
    <dbReference type="NCBI Taxonomy" id="864732"/>
    <lineage>
        <taxon>Bacteria</taxon>
        <taxon>Pseudomonadati</taxon>
        <taxon>Pseudomonadota</taxon>
        <taxon>Alphaproteobacteria</taxon>
        <taxon>Acetobacterales</taxon>
        <taxon>Acetobacteraceae</taxon>
        <taxon>Acetobacter</taxon>
    </lineage>
</organism>
<keyword evidence="1" id="KW-0732">Signal</keyword>
<gene>
    <name evidence="2" type="ORF">GOB93_13850</name>
</gene>
<dbReference type="PROSITE" id="PS51257">
    <property type="entry name" value="PROKAR_LIPOPROTEIN"/>
    <property type="match status" value="1"/>
</dbReference>
<keyword evidence="3" id="KW-1185">Reference proteome</keyword>
<comment type="caution">
    <text evidence="2">The sequence shown here is derived from an EMBL/GenBank/DDBJ whole genome shotgun (WGS) entry which is preliminary data.</text>
</comment>
<feature type="signal peptide" evidence="1">
    <location>
        <begin position="1"/>
        <end position="25"/>
    </location>
</feature>
<accession>A0ABX0JQH9</accession>